<accession>A0A3M0GD73</accession>
<evidence type="ECO:0000313" key="2">
    <source>
        <dbReference type="EMBL" id="RMB62258.1"/>
    </source>
</evidence>
<dbReference type="AlphaFoldDB" id="A0A3M0GD73"/>
<dbReference type="PROSITE" id="PS51257">
    <property type="entry name" value="PROKAR_LIPOPROTEIN"/>
    <property type="match status" value="1"/>
</dbReference>
<protein>
    <submittedName>
        <fullName evidence="2">Uncharacterized protein</fullName>
    </submittedName>
</protein>
<feature type="signal peptide" evidence="1">
    <location>
        <begin position="1"/>
        <end position="19"/>
    </location>
</feature>
<feature type="chain" id="PRO_5038925313" evidence="1">
    <location>
        <begin position="20"/>
        <end position="141"/>
    </location>
</feature>
<dbReference type="EMBL" id="REFW01000001">
    <property type="protein sequence ID" value="RMB62258.1"/>
    <property type="molecule type" value="Genomic_DNA"/>
</dbReference>
<organism evidence="2 3">
    <name type="scientific">Tessaracoccus antarcticus</name>
    <dbReference type="NCBI Taxonomy" id="2479848"/>
    <lineage>
        <taxon>Bacteria</taxon>
        <taxon>Bacillati</taxon>
        <taxon>Actinomycetota</taxon>
        <taxon>Actinomycetes</taxon>
        <taxon>Propionibacteriales</taxon>
        <taxon>Propionibacteriaceae</taxon>
        <taxon>Tessaracoccus</taxon>
    </lineage>
</organism>
<name>A0A3M0GD73_9ACTN</name>
<sequence length="141" mass="14494">MIRRLLAVLCCLAAVGGMAGCSAASPEPTAPPPTTSAAASIPADGVLMSALGFAHAPADFSVPSTSTITERVDQENTVVAVFTAPSGLDIASYLRRTVTEQGWDITADGNNSLLFERGDARGAFTVTGAFAALSIRYDEQS</sequence>
<dbReference type="OrthoDB" id="3732426at2"/>
<keyword evidence="1" id="KW-0732">Signal</keyword>
<comment type="caution">
    <text evidence="2">The sequence shown here is derived from an EMBL/GenBank/DDBJ whole genome shotgun (WGS) entry which is preliminary data.</text>
</comment>
<gene>
    <name evidence="2" type="ORF">EAX62_06790</name>
</gene>
<keyword evidence="3" id="KW-1185">Reference proteome</keyword>
<evidence type="ECO:0000313" key="3">
    <source>
        <dbReference type="Proteomes" id="UP000275256"/>
    </source>
</evidence>
<dbReference type="Proteomes" id="UP000275256">
    <property type="component" value="Unassembled WGS sequence"/>
</dbReference>
<evidence type="ECO:0000256" key="1">
    <source>
        <dbReference type="SAM" id="SignalP"/>
    </source>
</evidence>
<reference evidence="2 3" key="1">
    <citation type="submission" date="2018-10" db="EMBL/GenBank/DDBJ databases">
        <title>Tessaracoccus antarcticuss sp. nov., isolated from sediment.</title>
        <authorList>
            <person name="Zhou L.Y."/>
            <person name="Du Z.J."/>
        </authorList>
    </citation>
    <scope>NUCLEOTIDE SEQUENCE [LARGE SCALE GENOMIC DNA]</scope>
    <source>
        <strain evidence="2 3">JDX10</strain>
    </source>
</reference>
<proteinExistence type="predicted"/>
<dbReference type="RefSeq" id="WP_121900808.1">
    <property type="nucleotide sequence ID" value="NZ_REFW01000001.1"/>
</dbReference>